<keyword evidence="1" id="KW-1133">Transmembrane helix</keyword>
<dbReference type="AlphaFoldDB" id="A0AAJ5VU76"/>
<reference evidence="2" key="1">
    <citation type="submission" date="2023-03" db="EMBL/GenBank/DDBJ databases">
        <title>Andean soil-derived lignocellulolytic bacterial consortium as a source of novel taxa and putative plastic-active enzymes.</title>
        <authorList>
            <person name="Diaz-Garcia L."/>
            <person name="Chuvochina M."/>
            <person name="Feuerriegel G."/>
            <person name="Bunk B."/>
            <person name="Sproer C."/>
            <person name="Streit W.R."/>
            <person name="Rodriguez L.M."/>
            <person name="Overmann J."/>
            <person name="Jimenez D.J."/>
        </authorList>
    </citation>
    <scope>NUCLEOTIDE SEQUENCE</scope>
    <source>
        <strain evidence="2">MAG 4196</strain>
    </source>
</reference>
<evidence type="ECO:0000313" key="2">
    <source>
        <dbReference type="EMBL" id="WEK03439.1"/>
    </source>
</evidence>
<gene>
    <name evidence="2" type="ORF">P0Y65_14710</name>
</gene>
<keyword evidence="1" id="KW-0812">Transmembrane</keyword>
<name>A0AAJ5VU76_9HYPH</name>
<accession>A0AAJ5VU76</accession>
<evidence type="ECO:0008006" key="4">
    <source>
        <dbReference type="Google" id="ProtNLM"/>
    </source>
</evidence>
<proteinExistence type="predicted"/>
<feature type="transmembrane region" description="Helical" evidence="1">
    <location>
        <begin position="46"/>
        <end position="69"/>
    </location>
</feature>
<feature type="transmembrane region" description="Helical" evidence="1">
    <location>
        <begin position="12"/>
        <end position="34"/>
    </location>
</feature>
<dbReference type="EMBL" id="CP119312">
    <property type="protein sequence ID" value="WEK03439.1"/>
    <property type="molecule type" value="Genomic_DNA"/>
</dbReference>
<sequence>MEVLLSGLLGFLSWNLYLSSVLLVAFPCLVYWLTWRGKSKRLTGRIFAGSLITGLSLALVMPHLNAVYLRAAGTQRLATIEAVTPFSSIILTRNGVLDHNVRYDLRVVEDDGSEWTAAIHRDAGLVGPSVLVDFRVSRGDRVTIAYVEGLRSNVIVIDEASDAVWMARARGLDAGWEISPSGDNWVMHKVHRDNIEEFLEDYGHTADARTIAHLTERLGLLTEMPPAGLSPDLIPGR</sequence>
<evidence type="ECO:0000256" key="1">
    <source>
        <dbReference type="SAM" id="Phobius"/>
    </source>
</evidence>
<dbReference type="Proteomes" id="UP001217476">
    <property type="component" value="Chromosome"/>
</dbReference>
<organism evidence="2 3">
    <name type="scientific">Candidatus Devosia phytovorans</name>
    <dbReference type="NCBI Taxonomy" id="3121372"/>
    <lineage>
        <taxon>Bacteria</taxon>
        <taxon>Pseudomonadati</taxon>
        <taxon>Pseudomonadota</taxon>
        <taxon>Alphaproteobacteria</taxon>
        <taxon>Hyphomicrobiales</taxon>
        <taxon>Devosiaceae</taxon>
        <taxon>Devosia</taxon>
    </lineage>
</organism>
<evidence type="ECO:0000313" key="3">
    <source>
        <dbReference type="Proteomes" id="UP001217476"/>
    </source>
</evidence>
<protein>
    <recommendedName>
        <fullName evidence="4">Transmembrane protein</fullName>
    </recommendedName>
</protein>
<keyword evidence="1" id="KW-0472">Membrane</keyword>